<dbReference type="AlphaFoldDB" id="A0A9J6BKF2"/>
<dbReference type="Proteomes" id="UP001107558">
    <property type="component" value="Chromosome 3"/>
</dbReference>
<protein>
    <recommendedName>
        <fullName evidence="1">ABC transporter domain-containing protein</fullName>
    </recommendedName>
</protein>
<dbReference type="PANTHER" id="PTHR19229:SF250">
    <property type="entry name" value="ABC TRANSPORTER DOMAIN-CONTAINING PROTEIN-RELATED"/>
    <property type="match status" value="1"/>
</dbReference>
<sequence length="112" mass="12647">MNMKEVHERIGYCPQFDALIDDLTGRETLKLFALSRGIPKIKLNEVVTKLASDLNFTKHLDKQVKAYSGGNKRKLSTAVALLENPVIVYLDEPTHRNGCWKQKKSLGCDVTM</sequence>
<dbReference type="GO" id="GO:0016887">
    <property type="term" value="F:ATP hydrolysis activity"/>
    <property type="evidence" value="ECO:0007669"/>
    <property type="project" value="InterPro"/>
</dbReference>
<dbReference type="EMBL" id="JADBJN010000003">
    <property type="protein sequence ID" value="KAG5670261.1"/>
    <property type="molecule type" value="Genomic_DNA"/>
</dbReference>
<dbReference type="GO" id="GO:0005319">
    <property type="term" value="F:lipid transporter activity"/>
    <property type="evidence" value="ECO:0007669"/>
    <property type="project" value="TreeGrafter"/>
</dbReference>
<organism evidence="2 3">
    <name type="scientific">Polypedilum vanderplanki</name>
    <name type="common">Sleeping chironomid midge</name>
    <dbReference type="NCBI Taxonomy" id="319348"/>
    <lineage>
        <taxon>Eukaryota</taxon>
        <taxon>Metazoa</taxon>
        <taxon>Ecdysozoa</taxon>
        <taxon>Arthropoda</taxon>
        <taxon>Hexapoda</taxon>
        <taxon>Insecta</taxon>
        <taxon>Pterygota</taxon>
        <taxon>Neoptera</taxon>
        <taxon>Endopterygota</taxon>
        <taxon>Diptera</taxon>
        <taxon>Nematocera</taxon>
        <taxon>Chironomoidea</taxon>
        <taxon>Chironomidae</taxon>
        <taxon>Chironominae</taxon>
        <taxon>Polypedilum</taxon>
        <taxon>Polypedilum</taxon>
    </lineage>
</organism>
<dbReference type="SUPFAM" id="SSF52540">
    <property type="entry name" value="P-loop containing nucleoside triphosphate hydrolases"/>
    <property type="match status" value="1"/>
</dbReference>
<evidence type="ECO:0000259" key="1">
    <source>
        <dbReference type="Pfam" id="PF00005"/>
    </source>
</evidence>
<reference evidence="2" key="1">
    <citation type="submission" date="2021-03" db="EMBL/GenBank/DDBJ databases">
        <title>Chromosome level genome of the anhydrobiotic midge Polypedilum vanderplanki.</title>
        <authorList>
            <person name="Yoshida Y."/>
            <person name="Kikawada T."/>
            <person name="Gusev O."/>
        </authorList>
    </citation>
    <scope>NUCLEOTIDE SEQUENCE</scope>
    <source>
        <strain evidence="2">NIAS01</strain>
        <tissue evidence="2">Whole body or cell culture</tissue>
    </source>
</reference>
<dbReference type="InterPro" id="IPR003439">
    <property type="entry name" value="ABC_transporter-like_ATP-bd"/>
</dbReference>
<dbReference type="GO" id="GO:0140359">
    <property type="term" value="F:ABC-type transporter activity"/>
    <property type="evidence" value="ECO:0007669"/>
    <property type="project" value="InterPro"/>
</dbReference>
<name>A0A9J6BKF2_POLVA</name>
<accession>A0A9J6BKF2</accession>
<dbReference type="Gene3D" id="3.40.50.300">
    <property type="entry name" value="P-loop containing nucleotide triphosphate hydrolases"/>
    <property type="match status" value="1"/>
</dbReference>
<dbReference type="GO" id="GO:0005524">
    <property type="term" value="F:ATP binding"/>
    <property type="evidence" value="ECO:0007669"/>
    <property type="project" value="InterPro"/>
</dbReference>
<dbReference type="OrthoDB" id="8061355at2759"/>
<feature type="domain" description="ABC transporter" evidence="1">
    <location>
        <begin position="3"/>
        <end position="94"/>
    </location>
</feature>
<comment type="caution">
    <text evidence="2">The sequence shown here is derived from an EMBL/GenBank/DDBJ whole genome shotgun (WGS) entry which is preliminary data.</text>
</comment>
<dbReference type="InterPro" id="IPR026082">
    <property type="entry name" value="ABCA"/>
</dbReference>
<gene>
    <name evidence="2" type="ORF">PVAND_000538</name>
</gene>
<evidence type="ECO:0000313" key="2">
    <source>
        <dbReference type="EMBL" id="KAG5670261.1"/>
    </source>
</evidence>
<dbReference type="InterPro" id="IPR027417">
    <property type="entry name" value="P-loop_NTPase"/>
</dbReference>
<dbReference type="PANTHER" id="PTHR19229">
    <property type="entry name" value="ATP-BINDING CASSETTE TRANSPORTER SUBFAMILY A ABCA"/>
    <property type="match status" value="1"/>
</dbReference>
<keyword evidence="3" id="KW-1185">Reference proteome</keyword>
<dbReference type="Pfam" id="PF00005">
    <property type="entry name" value="ABC_tran"/>
    <property type="match status" value="1"/>
</dbReference>
<proteinExistence type="predicted"/>
<dbReference type="GO" id="GO:0016020">
    <property type="term" value="C:membrane"/>
    <property type="evidence" value="ECO:0007669"/>
    <property type="project" value="InterPro"/>
</dbReference>
<evidence type="ECO:0000313" key="3">
    <source>
        <dbReference type="Proteomes" id="UP001107558"/>
    </source>
</evidence>